<dbReference type="AlphaFoldDB" id="A0A5J9WAW1"/>
<feature type="non-terminal residue" evidence="2">
    <location>
        <position position="1"/>
    </location>
</feature>
<evidence type="ECO:0000313" key="3">
    <source>
        <dbReference type="Proteomes" id="UP000324897"/>
    </source>
</evidence>
<dbReference type="InterPro" id="IPR046533">
    <property type="entry name" value="DUF6598"/>
</dbReference>
<dbReference type="PANTHER" id="PTHR33065:SF81">
    <property type="entry name" value="DUF6598 DOMAIN-CONTAINING PROTEIN"/>
    <property type="match status" value="1"/>
</dbReference>
<comment type="caution">
    <text evidence="2">The sequence shown here is derived from an EMBL/GenBank/DDBJ whole genome shotgun (WGS) entry which is preliminary data.</text>
</comment>
<organism evidence="2 3">
    <name type="scientific">Eragrostis curvula</name>
    <name type="common">weeping love grass</name>
    <dbReference type="NCBI Taxonomy" id="38414"/>
    <lineage>
        <taxon>Eukaryota</taxon>
        <taxon>Viridiplantae</taxon>
        <taxon>Streptophyta</taxon>
        <taxon>Embryophyta</taxon>
        <taxon>Tracheophyta</taxon>
        <taxon>Spermatophyta</taxon>
        <taxon>Magnoliopsida</taxon>
        <taxon>Liliopsida</taxon>
        <taxon>Poales</taxon>
        <taxon>Poaceae</taxon>
        <taxon>PACMAD clade</taxon>
        <taxon>Chloridoideae</taxon>
        <taxon>Eragrostideae</taxon>
        <taxon>Eragrostidinae</taxon>
        <taxon>Eragrostis</taxon>
    </lineage>
</organism>
<protein>
    <recommendedName>
        <fullName evidence="1">DUF6598 domain-containing protein</fullName>
    </recommendedName>
</protein>
<keyword evidence="3" id="KW-1185">Reference proteome</keyword>
<gene>
    <name evidence="2" type="ORF">EJB05_04968</name>
</gene>
<accession>A0A5J9WAW1</accession>
<dbReference type="OrthoDB" id="672554at2759"/>
<dbReference type="Proteomes" id="UP000324897">
    <property type="component" value="Chromosome 5"/>
</dbReference>
<evidence type="ECO:0000259" key="1">
    <source>
        <dbReference type="Pfam" id="PF20241"/>
    </source>
</evidence>
<dbReference type="Pfam" id="PF20241">
    <property type="entry name" value="DUF6598"/>
    <property type="match status" value="1"/>
</dbReference>
<dbReference type="EMBL" id="RWGY01000004">
    <property type="protein sequence ID" value="TVU45479.1"/>
    <property type="molecule type" value="Genomic_DNA"/>
</dbReference>
<reference evidence="2 3" key="1">
    <citation type="journal article" date="2019" name="Sci. Rep.">
        <title>A high-quality genome of Eragrostis curvula grass provides insights into Poaceae evolution and supports new strategies to enhance forage quality.</title>
        <authorList>
            <person name="Carballo J."/>
            <person name="Santos B.A.C.M."/>
            <person name="Zappacosta D."/>
            <person name="Garbus I."/>
            <person name="Selva J.P."/>
            <person name="Gallo C.A."/>
            <person name="Diaz A."/>
            <person name="Albertini E."/>
            <person name="Caccamo M."/>
            <person name="Echenique V."/>
        </authorList>
    </citation>
    <scope>NUCLEOTIDE SEQUENCE [LARGE SCALE GENOMIC DNA]</scope>
    <source>
        <strain evidence="3">cv. Victoria</strain>
        <tissue evidence="2">Leaf</tissue>
    </source>
</reference>
<proteinExistence type="predicted"/>
<evidence type="ECO:0000313" key="2">
    <source>
        <dbReference type="EMBL" id="TVU45479.1"/>
    </source>
</evidence>
<dbReference type="PANTHER" id="PTHR33065">
    <property type="entry name" value="OS07G0486400 PROTEIN"/>
    <property type="match status" value="1"/>
</dbReference>
<sequence length="202" mass="22846">MADEHVVGGSSNQSAAKEGERVRLSLLDVRREQATLYDPKQRGFRCCRGFESYRCEPVALFDHEEECKCNFGLIMVQQKATTRIARPLDTIPESKRNFLELALSVLYVKVLASDIGFPISVFGTILMRDDLDFKSIYLFKRDRDNCQVISSPDEMLILTGPDRGPFDATPFYFEINLKIKGDKENMDRIFSFAAAAAAVAEK</sequence>
<feature type="domain" description="DUF6598" evidence="1">
    <location>
        <begin position="103"/>
        <end position="196"/>
    </location>
</feature>
<name>A0A5J9WAW1_9POAL</name>
<dbReference type="Gramene" id="TVU45479">
    <property type="protein sequence ID" value="TVU45479"/>
    <property type="gene ID" value="EJB05_04968"/>
</dbReference>